<gene>
    <name evidence="2" type="primary">doc</name>
    <name evidence="2" type="ORF">LOKVESSMR4R_02348</name>
</gene>
<dbReference type="Pfam" id="PF02661">
    <property type="entry name" value="Fic"/>
    <property type="match status" value="1"/>
</dbReference>
<dbReference type="PROSITE" id="PS51459">
    <property type="entry name" value="FIDO"/>
    <property type="match status" value="1"/>
</dbReference>
<proteinExistence type="predicted"/>
<keyword evidence="3" id="KW-1185">Reference proteome</keyword>
<protein>
    <submittedName>
        <fullName evidence="2">Toxin Doc</fullName>
    </submittedName>
</protein>
<accession>A0A1Y0EDH6</accession>
<dbReference type="Proteomes" id="UP000195273">
    <property type="component" value="Chromosome"/>
</dbReference>
<dbReference type="InterPro" id="IPR036597">
    <property type="entry name" value="Fido-like_dom_sf"/>
</dbReference>
<dbReference type="PANTHER" id="PTHR39426">
    <property type="entry name" value="HOMOLOGY TO DEATH-ON-CURING PROTEIN OF PHAGE P1"/>
    <property type="match status" value="1"/>
</dbReference>
<dbReference type="SUPFAM" id="SSF140931">
    <property type="entry name" value="Fic-like"/>
    <property type="match status" value="1"/>
</dbReference>
<evidence type="ECO:0000259" key="1">
    <source>
        <dbReference type="PROSITE" id="PS51459"/>
    </source>
</evidence>
<reference evidence="2 3" key="1">
    <citation type="submission" date="2017-05" db="EMBL/GenBank/DDBJ databases">
        <title>Genome Sequence of Loktanella vestfoldensis Strain SMR4r Isolated from a Culture of the Diatom Skeletonema marinoi.</title>
        <authorList>
            <person name="Topel M."/>
            <person name="Pinder M.I.M."/>
            <person name="Johansson O.N."/>
            <person name="Kourtchenko O."/>
            <person name="Godhe A."/>
            <person name="Clarke A.K."/>
        </authorList>
    </citation>
    <scope>NUCLEOTIDE SEQUENCE [LARGE SCALE GENOMIC DNA]</scope>
    <source>
        <strain evidence="2 3">SMR4r</strain>
    </source>
</reference>
<dbReference type="EMBL" id="CP021431">
    <property type="protein sequence ID" value="ARU01653.1"/>
    <property type="molecule type" value="Genomic_DNA"/>
</dbReference>
<dbReference type="GO" id="GO:0016301">
    <property type="term" value="F:kinase activity"/>
    <property type="evidence" value="ECO:0007669"/>
    <property type="project" value="InterPro"/>
</dbReference>
<dbReference type="InterPro" id="IPR053737">
    <property type="entry name" value="Type_II_TA_Toxin"/>
</dbReference>
<dbReference type="AlphaFoldDB" id="A0A1Y0EDH6"/>
<dbReference type="InterPro" id="IPR006440">
    <property type="entry name" value="Doc"/>
</dbReference>
<name>A0A1Y0EDH6_9RHOB</name>
<dbReference type="Gene3D" id="1.20.120.1870">
    <property type="entry name" value="Fic/DOC protein, Fido domain"/>
    <property type="match status" value="1"/>
</dbReference>
<dbReference type="PANTHER" id="PTHR39426:SF1">
    <property type="entry name" value="HOMOLOGY TO DEATH-ON-CURING PROTEIN OF PHAGE P1"/>
    <property type="match status" value="1"/>
</dbReference>
<dbReference type="InterPro" id="IPR003812">
    <property type="entry name" value="Fido"/>
</dbReference>
<evidence type="ECO:0000313" key="2">
    <source>
        <dbReference type="EMBL" id="ARU01653.1"/>
    </source>
</evidence>
<dbReference type="KEGG" id="lvs:LOKVESSMR4R_02348"/>
<feature type="domain" description="Fido" evidence="1">
    <location>
        <begin position="1"/>
        <end position="124"/>
    </location>
</feature>
<sequence>MPIGRRHYRVTLADAVYANSVCVEEFGGHHGAHDVSTLLGALGRPYHGYHKRIWTKGAALLHGIATAHGFADGNKRTSLLMLFLLYERSHYWLQTRETDRWDDVVVNVVTGEMTQAQLEQFLKERTLRLD</sequence>
<evidence type="ECO:0000313" key="3">
    <source>
        <dbReference type="Proteomes" id="UP000195273"/>
    </source>
</evidence>
<organism evidence="2 3">
    <name type="scientific">Yoonia vestfoldensis</name>
    <dbReference type="NCBI Taxonomy" id="245188"/>
    <lineage>
        <taxon>Bacteria</taxon>
        <taxon>Pseudomonadati</taxon>
        <taxon>Pseudomonadota</taxon>
        <taxon>Alphaproteobacteria</taxon>
        <taxon>Rhodobacterales</taxon>
        <taxon>Paracoccaceae</taxon>
        <taxon>Yoonia</taxon>
    </lineage>
</organism>